<accession>A0A1M5WMK2</accession>
<protein>
    <submittedName>
        <fullName evidence="2">PilZ domain protein</fullName>
    </submittedName>
</protein>
<dbReference type="SUPFAM" id="SSF141371">
    <property type="entry name" value="PilZ domain-like"/>
    <property type="match status" value="2"/>
</dbReference>
<dbReference type="Proteomes" id="UP000184608">
    <property type="component" value="Unassembled WGS sequence"/>
</dbReference>
<feature type="domain" description="PilZ" evidence="1">
    <location>
        <begin position="144"/>
        <end position="247"/>
    </location>
</feature>
<dbReference type="Pfam" id="PF07238">
    <property type="entry name" value="PilZ"/>
    <property type="match status" value="2"/>
</dbReference>
<sequence length="781" mass="89894">MQQSEILSLAEKLIPIYNTEEFEQILSQITKGQPPSVKLLVKMELNRKMAPCSKPVDLRGRVQGECREYILDGLTHWLDDVAFNDYHKNVNKFGRYTEGVWEALYNTRNNFRVMNEKPNGSKEDLSTADNPFLVEIIDLGYDLLRQENRLKFSSQAEIKLANGQLVNALTVDLSPSGAKLKVPAAFDYKLGEVIHVRFTELDKKTEIQGLYQPIEYRLIGVDESFENDAVKFLRIKKLTDSDLIEYVIEEQLKNEKQKLRHDNQDKIIRARTRAYEHMFLKHACQLPVFFSKDELKVVLLTESNHALWHYWHDERNQQTLSNLFTPQRMRLLTRSGVSESSNTIYAFKHTHQDKTLFFSMMKPEANPQLRKLFWHLGAKKESWRAFRFSIYELSESERKTLSTKSPELTKHLSSLTHCGILQEISNTDSAKDYLLSEQPNLPGAELNQFRHPRKALHSPISVFFDARTQRKEPRYNLHSPLEMTLEDNTVIKGQTLDLSKRGLSLQLEKPAKLKVGDQVTINYLELKLYDNKLPLDHVSYNIVRVAPNGQQIQLVIEESSQTVRIIAFFSKLIENNQDRLTESLEVLPSITLLENLHHILLNRVVCAPVFVERQRANLRAAAIGISEPPSACLTLLAKLGRENLLSLEPILKGHTNTLMANPMRHIDGATPQYFDIYLSVKKFGSQIQSLESRLITDFSSHKERIAFIHDAQVLGEIFVLRFCAIPVFHPMTTLLRQDLDELAEINLYHAKNIEKSITSLAGYAEIVDITDEVLNRLEINN</sequence>
<name>A0A1M5WMK2_9VIBR</name>
<dbReference type="GO" id="GO:0035438">
    <property type="term" value="F:cyclic-di-GMP binding"/>
    <property type="evidence" value="ECO:0007669"/>
    <property type="project" value="InterPro"/>
</dbReference>
<feature type="domain" description="PilZ" evidence="1">
    <location>
        <begin position="469"/>
        <end position="552"/>
    </location>
</feature>
<evidence type="ECO:0000259" key="1">
    <source>
        <dbReference type="Pfam" id="PF07238"/>
    </source>
</evidence>
<evidence type="ECO:0000313" key="2">
    <source>
        <dbReference type="EMBL" id="SHH88708.1"/>
    </source>
</evidence>
<dbReference type="RefSeq" id="WP_073602554.1">
    <property type="nucleotide sequence ID" value="NZ_FQXZ01000007.1"/>
</dbReference>
<dbReference type="EMBL" id="FQXZ01000007">
    <property type="protein sequence ID" value="SHH88708.1"/>
    <property type="molecule type" value="Genomic_DNA"/>
</dbReference>
<dbReference type="AlphaFoldDB" id="A0A1M5WMK2"/>
<dbReference type="InterPro" id="IPR009875">
    <property type="entry name" value="PilZ_domain"/>
</dbReference>
<keyword evidence="3" id="KW-1185">Reference proteome</keyword>
<proteinExistence type="predicted"/>
<evidence type="ECO:0000313" key="3">
    <source>
        <dbReference type="Proteomes" id="UP000184608"/>
    </source>
</evidence>
<dbReference type="Gene3D" id="2.40.10.220">
    <property type="entry name" value="predicted glycosyltransferase like domains"/>
    <property type="match status" value="2"/>
</dbReference>
<reference evidence="2 3" key="1">
    <citation type="submission" date="2016-11" db="EMBL/GenBank/DDBJ databases">
        <authorList>
            <person name="Jaros S."/>
            <person name="Januszkiewicz K."/>
            <person name="Wedrychowicz H."/>
        </authorList>
    </citation>
    <scope>NUCLEOTIDE SEQUENCE [LARGE SCALE GENOMIC DNA]</scope>
    <source>
        <strain evidence="2 3">CECT 7868</strain>
    </source>
</reference>
<gene>
    <name evidence="2" type="ORF">VA7868_00791</name>
</gene>
<dbReference type="STRING" id="1216006.VA7868_00791"/>
<dbReference type="OrthoDB" id="6208912at2"/>
<organism evidence="2 3">
    <name type="scientific">Vibrio aerogenes CECT 7868</name>
    <dbReference type="NCBI Taxonomy" id="1216006"/>
    <lineage>
        <taxon>Bacteria</taxon>
        <taxon>Pseudomonadati</taxon>
        <taxon>Pseudomonadota</taxon>
        <taxon>Gammaproteobacteria</taxon>
        <taxon>Vibrionales</taxon>
        <taxon>Vibrionaceae</taxon>
        <taxon>Vibrio</taxon>
    </lineage>
</organism>